<accession>A0A0D2JDU8</accession>
<proteinExistence type="predicted"/>
<dbReference type="Proteomes" id="UP000032214">
    <property type="component" value="Unassembled WGS sequence"/>
</dbReference>
<comment type="caution">
    <text evidence="1">The sequence shown here is derived from an EMBL/GenBank/DDBJ whole genome shotgun (WGS) entry which is preliminary data.</text>
</comment>
<gene>
    <name evidence="1" type="ORF">J120_02440</name>
</gene>
<evidence type="ECO:0000313" key="2">
    <source>
        <dbReference type="Proteomes" id="UP000032214"/>
    </source>
</evidence>
<keyword evidence="2" id="KW-1185">Reference proteome</keyword>
<dbReference type="STRING" id="1306947.J120_02440"/>
<organism evidence="1 2">
    <name type="scientific">candidate division TM6 bacterium JCVI TM6SC1</name>
    <dbReference type="NCBI Taxonomy" id="1306947"/>
    <lineage>
        <taxon>Bacteria</taxon>
        <taxon>Candidatus Babelota</taxon>
        <taxon>Vermiphilus</taxon>
    </lineage>
</organism>
<protein>
    <submittedName>
        <fullName evidence="1">Uncharacterized protein</fullName>
    </submittedName>
</protein>
<dbReference type="AlphaFoldDB" id="A0A0D2JDU8"/>
<evidence type="ECO:0000313" key="1">
    <source>
        <dbReference type="EMBL" id="KIX85176.1"/>
    </source>
</evidence>
<name>A0A0D2JDU8_9BACT</name>
<dbReference type="EMBL" id="ARQD01000002">
    <property type="protein sequence ID" value="KIX85176.1"/>
    <property type="molecule type" value="Genomic_DNA"/>
</dbReference>
<reference evidence="1 2" key="1">
    <citation type="journal article" date="2013" name="Proc. Natl. Acad. Sci. U.S.A.">
        <title>Candidate phylum TM6 genome recovered from a hospital sink biofilm provides genomic insights into this uncultivated phylum.</title>
        <authorList>
            <person name="McLean J.S."/>
            <person name="Lombardo M.J."/>
            <person name="Badger J.H."/>
            <person name="Edlund A."/>
            <person name="Novotny M."/>
            <person name="Yee-Greenbaum J."/>
            <person name="Vyahhi N."/>
            <person name="Hall A.P."/>
            <person name="Yang Y."/>
            <person name="Dupont C.L."/>
            <person name="Ziegler M.G."/>
            <person name="Chitsaz H."/>
            <person name="Allen A.E."/>
            <person name="Yooseph S."/>
            <person name="Tesler G."/>
            <person name="Pevzner P.A."/>
            <person name="Friedman R.M."/>
            <person name="Nealson K.H."/>
            <person name="Venter J.C."/>
            <person name="Lasken R.S."/>
        </authorList>
    </citation>
    <scope>NUCLEOTIDE SEQUENCE [LARGE SCALE GENOMIC DNA]</scope>
    <source>
        <strain evidence="1 2">TM6SC1</strain>
    </source>
</reference>
<sequence length="487" mass="54936">MKRFLLLAMGLLPFTLSDARTRREYSKTFMFTHPVFERVNVELAGWHTLISNELGCTRVAVQVTGIYQNSNPSKGANEYFLKRNHSCLSVAGDQSFDVLNRDIRAEWLGINNPQFFGTFTLSPSQRQYAVIPQLLIDLNPLNIGFFKDSWLDIRIPIVSVRNNINFCQSNIQNRGTGPVYDIASAFVQPDWCYAKMGGGNRSRAGIGEFRILIGSTYLARNGFEMNYYTGFSIPGAGGQSPEYVFPTFVGYNSHVGFLTGINFQVNLNNDTMVYPRIAWFVNFDSIWLIKNRQYRTLDLRFRPLSRYLQFNKINGLPDQNIPGVNILTCRVSVRPYDLVEFSTGLRIFSNYWQAELGYGIWGHGEEKLRLAQDFPEIYGIAGTGSAVGPFGREVATSASCSTIAYQAPNDVDRNGTPLFIPITAGDLDLCHGGSSSALNHIGHASISLFWNRECTDRFINVGGFIEYPQYRGALQLWGIWCKFARQF</sequence>